<reference evidence="1" key="1">
    <citation type="submission" date="2020-04" db="EMBL/GenBank/DDBJ databases">
        <authorList>
            <person name="Alioto T."/>
            <person name="Alioto T."/>
            <person name="Gomez Garrido J."/>
        </authorList>
    </citation>
    <scope>NUCLEOTIDE SEQUENCE</scope>
    <source>
        <strain evidence="1">A484AB</strain>
    </source>
</reference>
<dbReference type="EMBL" id="CACRXK020012442">
    <property type="protein sequence ID" value="CAB4023324.1"/>
    <property type="molecule type" value="Genomic_DNA"/>
</dbReference>
<dbReference type="AlphaFoldDB" id="A0A7D9J730"/>
<feature type="non-terminal residue" evidence="1">
    <location>
        <position position="119"/>
    </location>
</feature>
<keyword evidence="2" id="KW-1185">Reference proteome</keyword>
<evidence type="ECO:0000313" key="2">
    <source>
        <dbReference type="Proteomes" id="UP001152795"/>
    </source>
</evidence>
<sequence length="119" mass="13605">MLCVFILWLCSKSKPYNPPRRNAKDIVINSELAVLPEKLCIIWTATRDLKQRKFYYPLNYRYGLNLQVNQKLSHVVLLILLAGDVATNPGPVFEIPGCLKRGLKASHLNVRSLLPKIDF</sequence>
<comment type="caution">
    <text evidence="1">The sequence shown here is derived from an EMBL/GenBank/DDBJ whole genome shotgun (WGS) entry which is preliminary data.</text>
</comment>
<protein>
    <submittedName>
        <fullName evidence="1">Uncharacterized protein</fullName>
    </submittedName>
</protein>
<gene>
    <name evidence="1" type="ORF">PACLA_8A015803</name>
</gene>
<dbReference type="Proteomes" id="UP001152795">
    <property type="component" value="Unassembled WGS sequence"/>
</dbReference>
<evidence type="ECO:0000313" key="1">
    <source>
        <dbReference type="EMBL" id="CAB4023324.1"/>
    </source>
</evidence>
<organism evidence="1 2">
    <name type="scientific">Paramuricea clavata</name>
    <name type="common">Red gorgonian</name>
    <name type="synonym">Violescent sea-whip</name>
    <dbReference type="NCBI Taxonomy" id="317549"/>
    <lineage>
        <taxon>Eukaryota</taxon>
        <taxon>Metazoa</taxon>
        <taxon>Cnidaria</taxon>
        <taxon>Anthozoa</taxon>
        <taxon>Octocorallia</taxon>
        <taxon>Malacalcyonacea</taxon>
        <taxon>Plexauridae</taxon>
        <taxon>Paramuricea</taxon>
    </lineage>
</organism>
<name>A0A7D9J730_PARCT</name>
<proteinExistence type="predicted"/>
<accession>A0A7D9J730</accession>